<feature type="transmembrane region" description="Helical" evidence="1">
    <location>
        <begin position="262"/>
        <end position="283"/>
    </location>
</feature>
<dbReference type="AlphaFoldDB" id="A0A286RLB3"/>
<gene>
    <name evidence="2" type="ORF">THTE_4130</name>
</gene>
<keyword evidence="1" id="KW-1133">Transmembrane helix</keyword>
<feature type="transmembrane region" description="Helical" evidence="1">
    <location>
        <begin position="303"/>
        <end position="323"/>
    </location>
</feature>
<keyword evidence="3" id="KW-1185">Reference proteome</keyword>
<dbReference type="Proteomes" id="UP000215086">
    <property type="component" value="Chromosome"/>
</dbReference>
<evidence type="ECO:0000313" key="2">
    <source>
        <dbReference type="EMBL" id="ASV76731.1"/>
    </source>
</evidence>
<dbReference type="EMBL" id="CP018477">
    <property type="protein sequence ID" value="ASV76731.1"/>
    <property type="molecule type" value="Genomic_DNA"/>
</dbReference>
<feature type="transmembrane region" description="Helical" evidence="1">
    <location>
        <begin position="181"/>
        <end position="204"/>
    </location>
</feature>
<feature type="transmembrane region" description="Helical" evidence="1">
    <location>
        <begin position="358"/>
        <end position="381"/>
    </location>
</feature>
<keyword evidence="1" id="KW-0812">Transmembrane</keyword>
<feature type="transmembrane region" description="Helical" evidence="1">
    <location>
        <begin position="102"/>
        <end position="124"/>
    </location>
</feature>
<feature type="transmembrane region" description="Helical" evidence="1">
    <location>
        <begin position="210"/>
        <end position="230"/>
    </location>
</feature>
<accession>A0A286RLB3</accession>
<feature type="transmembrane region" description="Helical" evidence="1">
    <location>
        <begin position="61"/>
        <end position="82"/>
    </location>
</feature>
<keyword evidence="1" id="KW-0472">Membrane</keyword>
<proteinExistence type="predicted"/>
<sequence>MKLTGPHGRYRTFADQLGMYLRTICGANLFRLPGGFVSQKCEETPDRPTTSASSTRCWRRWGLYALQAALTGAIIWALWHAGKDALGELRQLGERGIPLRVSWGWCVAAGMCYAASLLPAAWFWGRVLRSAQQKTSFGKVLRAYLVGQIGKYVPGKACVVIVRTALVAGNSVQPAMAAASVFVETLTMMSVGAALATLYLVVWAPSDSRLLWTAITLAVVVTIPTLPPFFKPILRLLATRGNRPEVLTAIDRINFVQLWEGWAAMLLLWVGFGISLGLVLRAIELPGFEFAPSGSAILEAVPPLVASVALATVGGFLILFLPGGLGARELILAAVLAPYLASRWLVGQGVSGEVVALVAAVMLRLVWLATEIVLALVMWSLPYLAGGFRRMHPAIENSSSPPREVRATNDGHGW</sequence>
<protein>
    <submittedName>
        <fullName evidence="2">Putative membrane protein</fullName>
    </submittedName>
</protein>
<organism evidence="2 3">
    <name type="scientific">Thermogutta terrifontis</name>
    <dbReference type="NCBI Taxonomy" id="1331910"/>
    <lineage>
        <taxon>Bacteria</taxon>
        <taxon>Pseudomonadati</taxon>
        <taxon>Planctomycetota</taxon>
        <taxon>Planctomycetia</taxon>
        <taxon>Pirellulales</taxon>
        <taxon>Thermoguttaceae</taxon>
        <taxon>Thermogutta</taxon>
    </lineage>
</organism>
<evidence type="ECO:0000256" key="1">
    <source>
        <dbReference type="SAM" id="Phobius"/>
    </source>
</evidence>
<evidence type="ECO:0000313" key="3">
    <source>
        <dbReference type="Proteomes" id="UP000215086"/>
    </source>
</evidence>
<dbReference type="KEGG" id="ttf:THTE_4130"/>
<name>A0A286RLB3_9BACT</name>
<reference evidence="2 3" key="1">
    <citation type="journal article" name="Front. Microbiol.">
        <title>Sugar Metabolism of the First Thermophilic Planctomycete Thermogutta terrifontis: Comparative Genomic and Transcriptomic Approaches.</title>
        <authorList>
            <person name="Elcheninov A.G."/>
            <person name="Menzel P."/>
            <person name="Gudbergsdottir S.R."/>
            <person name="Slesarev A.I."/>
            <person name="Kadnikov V.V."/>
            <person name="Krogh A."/>
            <person name="Bonch-Osmolovskaya E.A."/>
            <person name="Peng X."/>
            <person name="Kublanov I.V."/>
        </authorList>
    </citation>
    <scope>NUCLEOTIDE SEQUENCE [LARGE SCALE GENOMIC DNA]</scope>
    <source>
        <strain evidence="2 3">R1</strain>
    </source>
</reference>
<feature type="transmembrane region" description="Helical" evidence="1">
    <location>
        <begin position="330"/>
        <end position="346"/>
    </location>
</feature>